<reference evidence="1" key="1">
    <citation type="submission" date="2019-08" db="EMBL/GenBank/DDBJ databases">
        <authorList>
            <person name="Kucharzyk K."/>
            <person name="Murdoch R.W."/>
            <person name="Higgins S."/>
            <person name="Loffler F."/>
        </authorList>
    </citation>
    <scope>NUCLEOTIDE SEQUENCE</scope>
</reference>
<accession>A0A645FBN6</accession>
<organism evidence="1">
    <name type="scientific">bioreactor metagenome</name>
    <dbReference type="NCBI Taxonomy" id="1076179"/>
    <lineage>
        <taxon>unclassified sequences</taxon>
        <taxon>metagenomes</taxon>
        <taxon>ecological metagenomes</taxon>
    </lineage>
</organism>
<comment type="caution">
    <text evidence="1">The sequence shown here is derived from an EMBL/GenBank/DDBJ whole genome shotgun (WGS) entry which is preliminary data.</text>
</comment>
<dbReference type="AlphaFoldDB" id="A0A645FBN6"/>
<evidence type="ECO:0000313" key="1">
    <source>
        <dbReference type="EMBL" id="MPN11026.1"/>
    </source>
</evidence>
<proteinExistence type="predicted"/>
<protein>
    <submittedName>
        <fullName evidence="1">Uncharacterized protein</fullName>
    </submittedName>
</protein>
<gene>
    <name evidence="1" type="ORF">SDC9_158327</name>
</gene>
<sequence length="90" mass="9589">MMYSLTCSSVGGMNSIFTLRGFRGLSAISILSLTILDLPKLDCANEVYPSCIHSVSTSVSTVPFMVYEPFGLIDSAALSSLYTVGLNLSL</sequence>
<dbReference type="EMBL" id="VSSQ01057223">
    <property type="protein sequence ID" value="MPN11026.1"/>
    <property type="molecule type" value="Genomic_DNA"/>
</dbReference>
<name>A0A645FBN6_9ZZZZ</name>